<sequence>MSNKKNLPVPDFGIIDEFKEPDYKDLPKLIQELKKEKGFTILAESFLPEEVLNVADYVDGELVDRVAEIKSPNILYCGENIQAEVIKDEYEDKNVFVPEIPLEDADKPLKEIYYTMKYEFPEIDDIHEEMNTAKIILEDVKIYAYHGVLEEERKMGTYYLVTVEIEADIWRATRTDEIEETISYAEVNDIIHREMAIPSKLLERVAGRIINKLHNAFEYIESISVKITKCNPPMKGEMKGASVQLKKYFY</sequence>
<evidence type="ECO:0000313" key="9">
    <source>
        <dbReference type="Proteomes" id="UP000198517"/>
    </source>
</evidence>
<proteinExistence type="inferred from homology"/>
<dbReference type="AlphaFoldDB" id="A0A1G7BS97"/>
<keyword evidence="5 6" id="KW-0456">Lyase</keyword>
<dbReference type="InterPro" id="IPR006156">
    <property type="entry name" value="Dihydroneopterin_aldolase"/>
</dbReference>
<protein>
    <recommendedName>
        <fullName evidence="6">7,8-dihydroneopterin aldolase</fullName>
        <ecNumber evidence="6">4.1.2.25</ecNumber>
    </recommendedName>
</protein>
<dbReference type="Proteomes" id="UP000198517">
    <property type="component" value="Unassembled WGS sequence"/>
</dbReference>
<comment type="similarity">
    <text evidence="3 6">Belongs to the DHNA family.</text>
</comment>
<dbReference type="Gene3D" id="3.40.50.10800">
    <property type="entry name" value="NadA-like"/>
    <property type="match status" value="1"/>
</dbReference>
<dbReference type="GO" id="GO:0051539">
    <property type="term" value="F:4 iron, 4 sulfur cluster binding"/>
    <property type="evidence" value="ECO:0007669"/>
    <property type="project" value="InterPro"/>
</dbReference>
<dbReference type="InterPro" id="IPR043133">
    <property type="entry name" value="GTP-CH-I_C/QueF"/>
</dbReference>
<dbReference type="Gene3D" id="3.30.1130.10">
    <property type="match status" value="1"/>
</dbReference>
<dbReference type="InterPro" id="IPR006157">
    <property type="entry name" value="FolB_dom"/>
</dbReference>
<dbReference type="SUPFAM" id="SSF142754">
    <property type="entry name" value="NadA-like"/>
    <property type="match status" value="1"/>
</dbReference>
<organism evidence="8 9">
    <name type="scientific">Riemerella columbipharyngis</name>
    <dbReference type="NCBI Taxonomy" id="1071918"/>
    <lineage>
        <taxon>Bacteria</taxon>
        <taxon>Pseudomonadati</taxon>
        <taxon>Bacteroidota</taxon>
        <taxon>Flavobacteriia</taxon>
        <taxon>Flavobacteriales</taxon>
        <taxon>Weeksellaceae</taxon>
        <taxon>Riemerella</taxon>
    </lineage>
</organism>
<dbReference type="EMBL" id="FNAS01000006">
    <property type="protein sequence ID" value="SDE29520.1"/>
    <property type="molecule type" value="Genomic_DNA"/>
</dbReference>
<comment type="function">
    <text evidence="6">Catalyzes the conversion of 7,8-dihydroneopterin to 6-hydroxymethyl-7,8-dihydropterin.</text>
</comment>
<dbReference type="PANTHER" id="PTHR42844:SF1">
    <property type="entry name" value="DIHYDRONEOPTERIN ALDOLASE 1-RELATED"/>
    <property type="match status" value="1"/>
</dbReference>
<dbReference type="EC" id="4.1.2.25" evidence="6"/>
<dbReference type="GO" id="GO:0046654">
    <property type="term" value="P:tetrahydrofolate biosynthetic process"/>
    <property type="evidence" value="ECO:0007669"/>
    <property type="project" value="UniProtKB-UniRule"/>
</dbReference>
<gene>
    <name evidence="8" type="ORF">SAMN05421544_10690</name>
</gene>
<name>A0A1G7BS97_9FLAO</name>
<evidence type="ECO:0000313" key="8">
    <source>
        <dbReference type="EMBL" id="SDE29520.1"/>
    </source>
</evidence>
<evidence type="ECO:0000256" key="2">
    <source>
        <dbReference type="ARBA" id="ARBA00005013"/>
    </source>
</evidence>
<dbReference type="GO" id="GO:0009435">
    <property type="term" value="P:NAD+ biosynthetic process"/>
    <property type="evidence" value="ECO:0007669"/>
    <property type="project" value="UniProtKB-UniPathway"/>
</dbReference>
<dbReference type="NCBIfam" id="TIGR00526">
    <property type="entry name" value="folB_dom"/>
    <property type="match status" value="1"/>
</dbReference>
<dbReference type="UniPathway" id="UPA00253">
    <property type="reaction ID" value="UER00327"/>
</dbReference>
<comment type="catalytic activity">
    <reaction evidence="1 6">
        <text>7,8-dihydroneopterin = 6-hydroxymethyl-7,8-dihydropterin + glycolaldehyde</text>
        <dbReference type="Rhea" id="RHEA:10540"/>
        <dbReference type="ChEBI" id="CHEBI:17001"/>
        <dbReference type="ChEBI" id="CHEBI:17071"/>
        <dbReference type="ChEBI" id="CHEBI:44841"/>
        <dbReference type="EC" id="4.1.2.25"/>
    </reaction>
</comment>
<dbReference type="PANTHER" id="PTHR42844">
    <property type="entry name" value="DIHYDRONEOPTERIN ALDOLASE 1-RELATED"/>
    <property type="match status" value="1"/>
</dbReference>
<evidence type="ECO:0000259" key="7">
    <source>
        <dbReference type="SMART" id="SM00905"/>
    </source>
</evidence>
<evidence type="ECO:0000256" key="1">
    <source>
        <dbReference type="ARBA" id="ARBA00001353"/>
    </source>
</evidence>
<dbReference type="NCBIfam" id="TIGR00525">
    <property type="entry name" value="folB"/>
    <property type="match status" value="1"/>
</dbReference>
<dbReference type="GO" id="GO:0046656">
    <property type="term" value="P:folic acid biosynthetic process"/>
    <property type="evidence" value="ECO:0007669"/>
    <property type="project" value="UniProtKB-UniRule"/>
</dbReference>
<dbReference type="UniPathway" id="UPA00077">
    <property type="reaction ID" value="UER00154"/>
</dbReference>
<evidence type="ECO:0000256" key="6">
    <source>
        <dbReference type="RuleBase" id="RU362079"/>
    </source>
</evidence>
<dbReference type="SUPFAM" id="SSF55620">
    <property type="entry name" value="Tetrahydrobiopterin biosynthesis enzymes-like"/>
    <property type="match status" value="1"/>
</dbReference>
<keyword evidence="4 6" id="KW-0289">Folate biosynthesis</keyword>
<dbReference type="InterPro" id="IPR036094">
    <property type="entry name" value="NadA_sf"/>
</dbReference>
<comment type="pathway">
    <text evidence="2 6">Cofactor biosynthesis; tetrahydrofolate biosynthesis; 2-amino-4-hydroxy-6-hydroxymethyl-7,8-dihydropteridine diphosphate from 7,8-dihydroneopterin triphosphate: step 3/4.</text>
</comment>
<dbReference type="STRING" id="1071918.SAMN05421544_10690"/>
<dbReference type="RefSeq" id="WP_317039415.1">
    <property type="nucleotide sequence ID" value="NZ_FNAS01000006.1"/>
</dbReference>
<evidence type="ECO:0000256" key="3">
    <source>
        <dbReference type="ARBA" id="ARBA00005708"/>
    </source>
</evidence>
<dbReference type="Pfam" id="PF02152">
    <property type="entry name" value="FolB"/>
    <property type="match status" value="1"/>
</dbReference>
<dbReference type="GO" id="GO:0008987">
    <property type="term" value="F:quinolinate synthetase A activity"/>
    <property type="evidence" value="ECO:0007669"/>
    <property type="project" value="InterPro"/>
</dbReference>
<feature type="domain" description="Dihydroneopterin aldolase/epimerase" evidence="7">
    <location>
        <begin position="135"/>
        <end position="247"/>
    </location>
</feature>
<keyword evidence="9" id="KW-1185">Reference proteome</keyword>
<dbReference type="GO" id="GO:0004150">
    <property type="term" value="F:dihydroneopterin aldolase activity"/>
    <property type="evidence" value="ECO:0007669"/>
    <property type="project" value="UniProtKB-UniRule"/>
</dbReference>
<evidence type="ECO:0000256" key="5">
    <source>
        <dbReference type="ARBA" id="ARBA00023239"/>
    </source>
</evidence>
<reference evidence="8 9" key="1">
    <citation type="submission" date="2016-10" db="EMBL/GenBank/DDBJ databases">
        <authorList>
            <person name="de Groot N.N."/>
        </authorList>
    </citation>
    <scope>NUCLEOTIDE SEQUENCE [LARGE SCALE GENOMIC DNA]</scope>
    <source>
        <strain evidence="8 9">DSM 24015</strain>
    </source>
</reference>
<dbReference type="SMART" id="SM00905">
    <property type="entry name" value="FolB"/>
    <property type="match status" value="1"/>
</dbReference>
<dbReference type="GO" id="GO:0005737">
    <property type="term" value="C:cytoplasm"/>
    <property type="evidence" value="ECO:0007669"/>
    <property type="project" value="TreeGrafter"/>
</dbReference>
<accession>A0A1G7BS97</accession>
<evidence type="ECO:0000256" key="4">
    <source>
        <dbReference type="ARBA" id="ARBA00022909"/>
    </source>
</evidence>